<sequence>MYLIKTKKHFEDQETKELQYKRAKCAERQTINFDLGRSSAAESGKHPSHLGVEELPDGVCFRPKNVLSTDKSSETAVKSAEYIGSFSVSGTDQNNKAEFVQKQLEGMRDVSKSKNVLLVISLSGIKVCSSDGESVYMAHALRRISFATCDPEFSQFSFIAREPKGNVNLLFCHAFITKSPEEAEEINAIVGNAFKMAYAQEKGKQPTFNELIEQQLKEQKVKFQQYQEEVQRAFQQKLKDIATPTPFSEKAQEHLEMRRQSSSDDSTISDKGRAAWQK</sequence>
<dbReference type="PANTHER" id="PTHR15832">
    <property type="entry name" value="SHC (SRC HOMOLOGY DOMAIN C-TERMINAL) ADAPTOR HOMOLOG"/>
    <property type="match status" value="1"/>
</dbReference>
<dbReference type="InterPro" id="IPR011993">
    <property type="entry name" value="PH-like_dom_sf"/>
</dbReference>
<evidence type="ECO:0000313" key="4">
    <source>
        <dbReference type="EMBL" id="KAK3106465.1"/>
    </source>
</evidence>
<accession>A0AA88YJ20</accession>
<organism evidence="4 5">
    <name type="scientific">Pinctada imbricata</name>
    <name type="common">Atlantic pearl-oyster</name>
    <name type="synonym">Pinctada martensii</name>
    <dbReference type="NCBI Taxonomy" id="66713"/>
    <lineage>
        <taxon>Eukaryota</taxon>
        <taxon>Metazoa</taxon>
        <taxon>Spiralia</taxon>
        <taxon>Lophotrochozoa</taxon>
        <taxon>Mollusca</taxon>
        <taxon>Bivalvia</taxon>
        <taxon>Autobranchia</taxon>
        <taxon>Pteriomorphia</taxon>
        <taxon>Pterioida</taxon>
        <taxon>Pterioidea</taxon>
        <taxon>Pteriidae</taxon>
        <taxon>Pinctada</taxon>
    </lineage>
</organism>
<keyword evidence="1" id="KW-0175">Coiled coil</keyword>
<dbReference type="EMBL" id="VSWD01000003">
    <property type="protein sequence ID" value="KAK3106465.1"/>
    <property type="molecule type" value="Genomic_DNA"/>
</dbReference>
<evidence type="ECO:0000256" key="2">
    <source>
        <dbReference type="SAM" id="MobiDB-lite"/>
    </source>
</evidence>
<feature type="coiled-coil region" evidence="1">
    <location>
        <begin position="209"/>
        <end position="236"/>
    </location>
</feature>
<protein>
    <recommendedName>
        <fullName evidence="3">PID domain-containing protein</fullName>
    </recommendedName>
</protein>
<feature type="compositionally biased region" description="Basic and acidic residues" evidence="2">
    <location>
        <begin position="250"/>
        <end position="278"/>
    </location>
</feature>
<dbReference type="PROSITE" id="PS01179">
    <property type="entry name" value="PID"/>
    <property type="match status" value="1"/>
</dbReference>
<evidence type="ECO:0000256" key="1">
    <source>
        <dbReference type="SAM" id="Coils"/>
    </source>
</evidence>
<dbReference type="SUPFAM" id="SSF50729">
    <property type="entry name" value="PH domain-like"/>
    <property type="match status" value="1"/>
</dbReference>
<dbReference type="Proteomes" id="UP001186944">
    <property type="component" value="Unassembled WGS sequence"/>
</dbReference>
<proteinExistence type="predicted"/>
<dbReference type="AlphaFoldDB" id="A0AA88YJ20"/>
<dbReference type="CDD" id="cd13157">
    <property type="entry name" value="PTB_tensin-related"/>
    <property type="match status" value="1"/>
</dbReference>
<keyword evidence="5" id="KW-1185">Reference proteome</keyword>
<name>A0AA88YJ20_PINIB</name>
<evidence type="ECO:0000259" key="3">
    <source>
        <dbReference type="PROSITE" id="PS01179"/>
    </source>
</evidence>
<evidence type="ECO:0000313" key="5">
    <source>
        <dbReference type="Proteomes" id="UP001186944"/>
    </source>
</evidence>
<feature type="region of interest" description="Disordered" evidence="2">
    <location>
        <begin position="241"/>
        <end position="278"/>
    </location>
</feature>
<gene>
    <name evidence="4" type="ORF">FSP39_020543</name>
</gene>
<dbReference type="Gene3D" id="2.30.29.30">
    <property type="entry name" value="Pleckstrin-homology domain (PH domain)/Phosphotyrosine-binding domain (PTB)"/>
    <property type="match status" value="1"/>
</dbReference>
<dbReference type="PANTHER" id="PTHR15832:SF2">
    <property type="entry name" value="SH2 DOMAIN-CONTAINING PROTEIN"/>
    <property type="match status" value="1"/>
</dbReference>
<dbReference type="Pfam" id="PF00640">
    <property type="entry name" value="PID"/>
    <property type="match status" value="1"/>
</dbReference>
<comment type="caution">
    <text evidence="4">The sequence shown here is derived from an EMBL/GenBank/DDBJ whole genome shotgun (WGS) entry which is preliminary data.</text>
</comment>
<feature type="domain" description="PID" evidence="3">
    <location>
        <begin position="80"/>
        <end position="200"/>
    </location>
</feature>
<dbReference type="InterPro" id="IPR006020">
    <property type="entry name" value="PTB/PI_dom"/>
</dbReference>
<dbReference type="SMART" id="SM00462">
    <property type="entry name" value="PTB"/>
    <property type="match status" value="1"/>
</dbReference>
<reference evidence="4" key="1">
    <citation type="submission" date="2019-08" db="EMBL/GenBank/DDBJ databases">
        <title>The improved chromosome-level genome for the pearl oyster Pinctada fucata martensii using PacBio sequencing and Hi-C.</title>
        <authorList>
            <person name="Zheng Z."/>
        </authorList>
    </citation>
    <scope>NUCLEOTIDE SEQUENCE</scope>
    <source>
        <strain evidence="4">ZZ-2019</strain>
        <tissue evidence="4">Adductor muscle</tissue>
    </source>
</reference>